<sequence>MICQYVEDSVIGDIAQSLGRRRRPPRPIARSEACHRTVSTQLIQKAIKIALLHPEISGGLLSIPCSRCVDPKIAVDHR</sequence>
<evidence type="ECO:0000313" key="1">
    <source>
        <dbReference type="EMBL" id="PWG01993.1"/>
    </source>
</evidence>
<organism evidence="1 2">
    <name type="scientific">Allosphingosinicella humi</name>
    <dbReference type="NCBI Taxonomy" id="2068657"/>
    <lineage>
        <taxon>Bacteria</taxon>
        <taxon>Pseudomonadati</taxon>
        <taxon>Pseudomonadota</taxon>
        <taxon>Alphaproteobacteria</taxon>
        <taxon>Sphingomonadales</taxon>
        <taxon>Sphingomonadaceae</taxon>
        <taxon>Allosphingosinicella</taxon>
    </lineage>
</organism>
<comment type="caution">
    <text evidence="1">The sequence shown here is derived from an EMBL/GenBank/DDBJ whole genome shotgun (WGS) entry which is preliminary data.</text>
</comment>
<evidence type="ECO:0000313" key="2">
    <source>
        <dbReference type="Proteomes" id="UP000245916"/>
    </source>
</evidence>
<accession>A0A2U2J0Y1</accession>
<name>A0A2U2J0Y1_9SPHN</name>
<reference evidence="1 2" key="1">
    <citation type="submission" date="2018-05" db="EMBL/GenBank/DDBJ databases">
        <title>Genome of Sphingosinicella humi QZX222.</title>
        <authorList>
            <person name="Qiao Z."/>
            <person name="Wang G."/>
        </authorList>
    </citation>
    <scope>NUCLEOTIDE SEQUENCE [LARGE SCALE GENOMIC DNA]</scope>
    <source>
        <strain evidence="1 2">QZX222</strain>
    </source>
</reference>
<gene>
    <name evidence="1" type="ORF">DF286_03265</name>
</gene>
<protein>
    <submittedName>
        <fullName evidence="1">Uncharacterized protein</fullName>
    </submittedName>
</protein>
<dbReference type="AlphaFoldDB" id="A0A2U2J0Y1"/>
<keyword evidence="2" id="KW-1185">Reference proteome</keyword>
<dbReference type="Proteomes" id="UP000245916">
    <property type="component" value="Unassembled WGS sequence"/>
</dbReference>
<dbReference type="EMBL" id="QFFF01000001">
    <property type="protein sequence ID" value="PWG01993.1"/>
    <property type="molecule type" value="Genomic_DNA"/>
</dbReference>
<proteinExistence type="predicted"/>